<keyword evidence="2" id="KW-1185">Reference proteome</keyword>
<proteinExistence type="predicted"/>
<evidence type="ECO:0000313" key="1">
    <source>
        <dbReference type="EMBL" id="MEX0430100.1"/>
    </source>
</evidence>
<reference evidence="1 2" key="1">
    <citation type="submission" date="2024-02" db="EMBL/GenBank/DDBJ databases">
        <title>New especies of Spiribacter isolated from saline water.</title>
        <authorList>
            <person name="Leon M.J."/>
            <person name="De La Haba R."/>
            <person name="Sanchez-Porro C."/>
            <person name="Ventosa A."/>
        </authorList>
    </citation>
    <scope>NUCLEOTIDE SEQUENCE [LARGE SCALE GENOMIC DNA]</scope>
    <source>
        <strain evidence="2">ag22IC4-189</strain>
    </source>
</reference>
<evidence type="ECO:0000313" key="2">
    <source>
        <dbReference type="Proteomes" id="UP001556637"/>
    </source>
</evidence>
<dbReference type="Proteomes" id="UP001556637">
    <property type="component" value="Unassembled WGS sequence"/>
</dbReference>
<accession>A0ABV3T4I3</accession>
<dbReference type="RefSeq" id="WP_367982895.1">
    <property type="nucleotide sequence ID" value="NZ_JBAKFF010000001.1"/>
</dbReference>
<comment type="caution">
    <text evidence="1">The sequence shown here is derived from an EMBL/GenBank/DDBJ whole genome shotgun (WGS) entry which is preliminary data.</text>
</comment>
<dbReference type="EMBL" id="JBAKFF010000001">
    <property type="protein sequence ID" value="MEX0430100.1"/>
    <property type="molecule type" value="Genomic_DNA"/>
</dbReference>
<organism evidence="1 2">
    <name type="scientific">Spiribacter insolitus</name>
    <dbReference type="NCBI Taxonomy" id="3122417"/>
    <lineage>
        <taxon>Bacteria</taxon>
        <taxon>Pseudomonadati</taxon>
        <taxon>Pseudomonadota</taxon>
        <taxon>Gammaproteobacteria</taxon>
        <taxon>Chromatiales</taxon>
        <taxon>Ectothiorhodospiraceae</taxon>
        <taxon>Spiribacter</taxon>
    </lineage>
</organism>
<name>A0ABV3T4I3_9GAMM</name>
<evidence type="ECO:0008006" key="3">
    <source>
        <dbReference type="Google" id="ProtNLM"/>
    </source>
</evidence>
<protein>
    <recommendedName>
        <fullName evidence="3">Type IV pilus assembly protein PilX</fullName>
    </recommendedName>
</protein>
<gene>
    <name evidence="1" type="ORF">V6X30_01620</name>
</gene>
<sequence length="162" mass="17059">MKHRQQGVALIGVLAIIPIVAAITLTGLERALVQTRSAGTAIDRAIALEVAETALQRAAESAAQWARPSLVPAPKAAAAPWRAAVDEQGRMLPSLATEVALHRPPAVLVERLVAGGETDCSAQSACGYRLTVAASGRVAETDVVLQAIIADRSSVRIWRELR</sequence>